<dbReference type="Bgee" id="ENSLOCG00000002179">
    <property type="expression patterns" value="Expressed in testis and 13 other cell types or tissues"/>
</dbReference>
<dbReference type="Ensembl" id="ENSLOCT00000002559.1">
    <property type="protein sequence ID" value="ENSLOCP00000002553.1"/>
    <property type="gene ID" value="ENSLOCG00000002179.1"/>
</dbReference>
<proteinExistence type="inferred from homology"/>
<keyword evidence="7" id="KW-0443">Lipid metabolism</keyword>
<dbReference type="GO" id="GO:0005764">
    <property type="term" value="C:lysosome"/>
    <property type="evidence" value="ECO:0000318"/>
    <property type="project" value="GO_Central"/>
</dbReference>
<dbReference type="Proteomes" id="UP000018468">
    <property type="component" value="Linkage group LG3"/>
</dbReference>
<dbReference type="EMBL" id="AHAT01003316">
    <property type="status" value="NOT_ANNOTATED_CDS"/>
    <property type="molecule type" value="Genomic_DNA"/>
</dbReference>
<comment type="similarity">
    <text evidence="2">Belongs to the glycosyl hydrolase 33 family.</text>
</comment>
<evidence type="ECO:0000256" key="1">
    <source>
        <dbReference type="ARBA" id="ARBA00000427"/>
    </source>
</evidence>
<protein>
    <recommendedName>
        <fullName evidence="3">exo-alpha-sialidase</fullName>
        <ecNumber evidence="3">3.2.1.18</ecNumber>
    </recommendedName>
</protein>
<keyword evidence="12" id="KW-1185">Reference proteome</keyword>
<dbReference type="OMA" id="FICVEKY"/>
<dbReference type="GO" id="GO:0006689">
    <property type="term" value="P:ganglioside catabolic process"/>
    <property type="evidence" value="ECO:0000318"/>
    <property type="project" value="GO_Central"/>
</dbReference>
<comment type="catalytic activity">
    <reaction evidence="1">
        <text>Hydrolysis of alpha-(2-&gt;3)-, alpha-(2-&gt;6)-, alpha-(2-&gt;8)- glycosidic linkages of terminal sialic acid residues in oligosaccharides, glycoproteins, glycolipids, colominic acid and synthetic substrates.</text>
        <dbReference type="EC" id="3.2.1.18"/>
    </reaction>
</comment>
<feature type="domain" description="Sialidase" evidence="10">
    <location>
        <begin position="47"/>
        <end position="367"/>
    </location>
</feature>
<dbReference type="InterPro" id="IPR026856">
    <property type="entry name" value="Sialidase_fam"/>
</dbReference>
<evidence type="ECO:0000259" key="10">
    <source>
        <dbReference type="Pfam" id="PF13088"/>
    </source>
</evidence>
<dbReference type="STRING" id="7918.ENSLOCP00000002553"/>
<dbReference type="eggNOG" id="ENOG502QSFT">
    <property type="taxonomic scope" value="Eukaryota"/>
</dbReference>
<evidence type="ECO:0000256" key="9">
    <source>
        <dbReference type="ARBA" id="ARBA00023295"/>
    </source>
</evidence>
<dbReference type="GeneTree" id="ENSGT00950000182944"/>
<dbReference type="Gene3D" id="2.120.10.10">
    <property type="match status" value="1"/>
</dbReference>
<keyword evidence="4" id="KW-0677">Repeat</keyword>
<evidence type="ECO:0000256" key="5">
    <source>
        <dbReference type="ARBA" id="ARBA00022801"/>
    </source>
</evidence>
<dbReference type="PANTHER" id="PTHR10628:SF23">
    <property type="entry name" value="SIALIDASE-3"/>
    <property type="match status" value="1"/>
</dbReference>
<dbReference type="EC" id="3.2.1.18" evidence="3"/>
<dbReference type="AlphaFoldDB" id="W5M2E5"/>
<dbReference type="Pfam" id="PF13088">
    <property type="entry name" value="BNR_2"/>
    <property type="match status" value="1"/>
</dbReference>
<name>W5M2E5_LEPOC</name>
<dbReference type="InterPro" id="IPR011040">
    <property type="entry name" value="Sialidase"/>
</dbReference>
<dbReference type="InParanoid" id="W5M2E5"/>
<keyword evidence="5" id="KW-0378">Hydrolase</keyword>
<evidence type="ECO:0000256" key="3">
    <source>
        <dbReference type="ARBA" id="ARBA00012733"/>
    </source>
</evidence>
<evidence type="ECO:0000313" key="12">
    <source>
        <dbReference type="Proteomes" id="UP000018468"/>
    </source>
</evidence>
<reference evidence="11" key="2">
    <citation type="submission" date="2025-08" db="UniProtKB">
        <authorList>
            <consortium name="Ensembl"/>
        </authorList>
    </citation>
    <scope>IDENTIFICATION</scope>
</reference>
<keyword evidence="6" id="KW-0442">Lipid degradation</keyword>
<keyword evidence="9" id="KW-0326">Glycosidase</keyword>
<reference evidence="12" key="1">
    <citation type="submission" date="2011-12" db="EMBL/GenBank/DDBJ databases">
        <title>The Draft Genome of Lepisosteus oculatus.</title>
        <authorList>
            <consortium name="The Broad Institute Genome Assembly &amp; Analysis Group"/>
            <consortium name="Computational R&amp;D Group"/>
            <consortium name="and Sequencing Platform"/>
            <person name="Di Palma F."/>
            <person name="Alfoldi J."/>
            <person name="Johnson J."/>
            <person name="Berlin A."/>
            <person name="Gnerre S."/>
            <person name="Jaffe D."/>
            <person name="MacCallum I."/>
            <person name="Young S."/>
            <person name="Walker B.J."/>
            <person name="Lander E.S."/>
            <person name="Lindblad-Toh K."/>
        </authorList>
    </citation>
    <scope>NUCLEOTIDE SEQUENCE [LARGE SCALE GENOMIC DNA]</scope>
</reference>
<sequence length="406" mass="45367">LSNSSSKGNLSKTGRMSVPEKTTVFKEVPGNETYRIPSLLYLDDAQTFLAFAESRLTRNDTDARFLVMSRGRRQHETVEWSLPQEVTSARLPGHRSMNPCPVYERTSRTLFLFFICVKGKTSECKQKFWRKNAARLCVVRSKNHGATWSDVTDLTATVIGSEEKNWATFAVGPGHGVQMGCGRLIIPAYVYYIHRRCFGLPVGLKTHALSFYSDDGGEAWHRSDIPRKSAVGMSECEMAEIGDHDGRSYLYCNARSTSGCRVEALSETRGQEFDSPHQAKKLVETGKGCQGSVVSFPVPQRFMESAGPRRGVTAGRWLLFSHPTDSRNRRNLGVYLNRDPLHSSGWEKPWIISRGPSGYSDLTYCQEDELFGCLLECGAESECEEIAFATFHLKDVIEASGEEKTG</sequence>
<evidence type="ECO:0000256" key="4">
    <source>
        <dbReference type="ARBA" id="ARBA00022737"/>
    </source>
</evidence>
<reference evidence="11" key="3">
    <citation type="submission" date="2025-09" db="UniProtKB">
        <authorList>
            <consortium name="Ensembl"/>
        </authorList>
    </citation>
    <scope>IDENTIFICATION</scope>
</reference>
<dbReference type="GO" id="GO:0009313">
    <property type="term" value="P:oligosaccharide catabolic process"/>
    <property type="evidence" value="ECO:0000318"/>
    <property type="project" value="GO_Central"/>
</dbReference>
<dbReference type="SUPFAM" id="SSF50939">
    <property type="entry name" value="Sialidases"/>
    <property type="match status" value="1"/>
</dbReference>
<dbReference type="CDD" id="cd15482">
    <property type="entry name" value="Sialidase_non-viral"/>
    <property type="match status" value="1"/>
</dbReference>
<evidence type="ECO:0000256" key="6">
    <source>
        <dbReference type="ARBA" id="ARBA00022963"/>
    </source>
</evidence>
<evidence type="ECO:0000256" key="8">
    <source>
        <dbReference type="ARBA" id="ARBA00023277"/>
    </source>
</evidence>
<dbReference type="GO" id="GO:0005737">
    <property type="term" value="C:cytoplasm"/>
    <property type="evidence" value="ECO:0000318"/>
    <property type="project" value="GO_Central"/>
</dbReference>
<dbReference type="FunFam" id="2.120.10.10:FF:000002">
    <property type="entry name" value="Neuraminidase 3"/>
    <property type="match status" value="1"/>
</dbReference>
<dbReference type="GO" id="GO:0004308">
    <property type="term" value="F:exo-alpha-sialidase activity"/>
    <property type="evidence" value="ECO:0000318"/>
    <property type="project" value="GO_Central"/>
</dbReference>
<dbReference type="InterPro" id="IPR036278">
    <property type="entry name" value="Sialidase_sf"/>
</dbReference>
<dbReference type="GO" id="GO:0016020">
    <property type="term" value="C:membrane"/>
    <property type="evidence" value="ECO:0000318"/>
    <property type="project" value="GO_Central"/>
</dbReference>
<keyword evidence="8" id="KW-0119">Carbohydrate metabolism</keyword>
<evidence type="ECO:0000313" key="11">
    <source>
        <dbReference type="Ensembl" id="ENSLOCP00000002553.1"/>
    </source>
</evidence>
<evidence type="ECO:0000256" key="7">
    <source>
        <dbReference type="ARBA" id="ARBA00023098"/>
    </source>
</evidence>
<dbReference type="PANTHER" id="PTHR10628">
    <property type="entry name" value="SIALIDASE"/>
    <property type="match status" value="1"/>
</dbReference>
<organism evidence="11 12">
    <name type="scientific">Lepisosteus oculatus</name>
    <name type="common">Spotted gar</name>
    <dbReference type="NCBI Taxonomy" id="7918"/>
    <lineage>
        <taxon>Eukaryota</taxon>
        <taxon>Metazoa</taxon>
        <taxon>Chordata</taxon>
        <taxon>Craniata</taxon>
        <taxon>Vertebrata</taxon>
        <taxon>Euteleostomi</taxon>
        <taxon>Actinopterygii</taxon>
        <taxon>Neopterygii</taxon>
        <taxon>Holostei</taxon>
        <taxon>Semionotiformes</taxon>
        <taxon>Lepisosteidae</taxon>
        <taxon>Lepisosteus</taxon>
    </lineage>
</organism>
<evidence type="ECO:0000256" key="2">
    <source>
        <dbReference type="ARBA" id="ARBA00009348"/>
    </source>
</evidence>
<accession>W5M2E5</accession>